<name>A0A8S0WAH0_9GAMM</name>
<dbReference type="Pfam" id="PF17788">
    <property type="entry name" value="HypF_C"/>
    <property type="match status" value="1"/>
</dbReference>
<dbReference type="SUPFAM" id="SSF55821">
    <property type="entry name" value="YrdC/RibB"/>
    <property type="match status" value="1"/>
</dbReference>
<protein>
    <recommendedName>
        <fullName evidence="8 9">Carbamoyltransferase HypF</fullName>
        <ecNumber evidence="9">6.2.-.-</ecNumber>
    </recommendedName>
</protein>
<keyword evidence="4" id="KW-0479">Metal-binding</keyword>
<evidence type="ECO:0000256" key="8">
    <source>
        <dbReference type="ARBA" id="ARBA00072168"/>
    </source>
</evidence>
<feature type="domain" description="YrdC-like" evidence="12">
    <location>
        <begin position="210"/>
        <end position="395"/>
    </location>
</feature>
<dbReference type="InterPro" id="IPR055128">
    <property type="entry name" value="HypF_C_2"/>
</dbReference>
<feature type="domain" description="Acylphosphatase-like" evidence="11">
    <location>
        <begin position="13"/>
        <end position="99"/>
    </location>
</feature>
<keyword evidence="5" id="KW-0863">Zinc-finger</keyword>
<evidence type="ECO:0000256" key="10">
    <source>
        <dbReference type="PROSITE-ProRule" id="PRU00520"/>
    </source>
</evidence>
<dbReference type="InterPro" id="IPR011125">
    <property type="entry name" value="Znf_HypF"/>
</dbReference>
<dbReference type="PROSITE" id="PS51160">
    <property type="entry name" value="ACYLPHOSPHATASE_3"/>
    <property type="match status" value="1"/>
</dbReference>
<evidence type="ECO:0000259" key="12">
    <source>
        <dbReference type="PROSITE" id="PS51163"/>
    </source>
</evidence>
<dbReference type="SUPFAM" id="SSF53067">
    <property type="entry name" value="Actin-like ATPase domain"/>
    <property type="match status" value="1"/>
</dbReference>
<evidence type="ECO:0000256" key="4">
    <source>
        <dbReference type="ARBA" id="ARBA00022723"/>
    </source>
</evidence>
<dbReference type="InterPro" id="IPR004421">
    <property type="entry name" value="Carbamoyltransferase_HypF"/>
</dbReference>
<dbReference type="InterPro" id="IPR001792">
    <property type="entry name" value="Acylphosphatase-like_dom"/>
</dbReference>
<comment type="function">
    <text evidence="9">Involved in the maturation of [NiFe] hydrogenases. Along with HypE, it catalyzes the synthesis of the CN ligands of the active site iron of [NiFe]-hydrogenases. HypF functions as a carbamoyl transferase using carbamoylphosphate as a substrate and transferring the carboxamido moiety in an ATP-dependent reaction to the thiolate of the C-terminal cysteine of HypE yielding a protein-S-carboxamide.</text>
</comment>
<dbReference type="PIRSF" id="PIRSF006256">
    <property type="entry name" value="CMPcnvr_hdrg_mat"/>
    <property type="match status" value="1"/>
</dbReference>
<evidence type="ECO:0000256" key="5">
    <source>
        <dbReference type="ARBA" id="ARBA00022771"/>
    </source>
</evidence>
<dbReference type="PROSITE" id="PS00150">
    <property type="entry name" value="ACYLPHOSPHATASE_1"/>
    <property type="match status" value="1"/>
</dbReference>
<keyword evidence="3 13" id="KW-0436">Ligase</keyword>
<keyword evidence="6" id="KW-0862">Zinc</keyword>
<comment type="caution">
    <text evidence="13">The sequence shown here is derived from an EMBL/GenBank/DDBJ whole genome shotgun (WGS) entry which is preliminary data.</text>
</comment>
<sequence length="766" mass="84311">MPEQRGRDINREHLSITIQGLVQGVGFRPFVVRLAKRHRQNGWIANTREGVALAIEGCAECQQQFLDDLKNQLPPFAEIKSLTITRQALEGFHDFQIKASRAEGGPSVFVLPDSATCPDCVRDIFNPASRYYHYPFTSCCHCGPRYSIMTGQPYDRAQTGMAAFTVCPECAQEYHSMDKRRFHAQTIACPNCGPQLKLLDDSGNPVAEKHNALTIASLNLLAGKIVAIKGIGGYQLLVDATNQQALERLRQRKHRPQKPFALMLPDLAIAQQLCFISALEQAALTSPAAPIVLLKRRDSGKLADAVAPDSKLLGVMLPYSPLHHLLLDDFGLPIVATSGNRQNEPICINDRQALTRLAGIADYFLTHDRPVVRPLDDSIVRLINGNITVLRRARGYTPLPITLKTAMPDTLAVGGQLKSTIAVSHDRQVILSQHLGDLDSEASQQQFQATLADLQQFYQIRPTTILHDLHKGYTSSQFAGQPGVKTQAVQHHYAHALACMAEHGLEPPALGIAWDGSGLGTDNTLWGGEFLLINNQGFQRYAHFRPFSLPGGVKAIQEPRRAALGLLYEIFSDGVFERLDLPFSAQELNLLQSALAKQLNCPRTTSAGRLFDAVASLLGLCRINQYEGQAAMILETSAASEIFDNHYQFRLNQFRLNPGDPIVIDWQPAIEQLLKDIPHCTHEHIAAKFHNTLAEIMLAIAERAGQKTIVLSGGCFQNACLVEKAVRKLKTAGFNVYCHEKIPPNDGGLALGQLVAANFIGEPRCV</sequence>
<dbReference type="Gene3D" id="3.30.110.120">
    <property type="match status" value="1"/>
</dbReference>
<keyword evidence="10" id="KW-0378">Hydrolase</keyword>
<dbReference type="Gene3D" id="3.90.870.50">
    <property type="match status" value="1"/>
</dbReference>
<dbReference type="InterPro" id="IPR036046">
    <property type="entry name" value="Acylphosphatase-like_dom_sf"/>
</dbReference>
<dbReference type="Pfam" id="PF00708">
    <property type="entry name" value="Acylphosphatase"/>
    <property type="match status" value="1"/>
</dbReference>
<evidence type="ECO:0000313" key="13">
    <source>
        <dbReference type="EMBL" id="CAA9890739.1"/>
    </source>
</evidence>
<evidence type="ECO:0000256" key="7">
    <source>
        <dbReference type="ARBA" id="ARBA00048220"/>
    </source>
</evidence>
<dbReference type="GO" id="GO:0016874">
    <property type="term" value="F:ligase activity"/>
    <property type="evidence" value="ECO:0007669"/>
    <property type="project" value="UniProtKB-UniRule"/>
</dbReference>
<dbReference type="NCBIfam" id="TIGR00143">
    <property type="entry name" value="hypF"/>
    <property type="match status" value="1"/>
</dbReference>
<dbReference type="AlphaFoldDB" id="A0A8S0WAH0"/>
<dbReference type="Pfam" id="PF22521">
    <property type="entry name" value="HypF_C_2"/>
    <property type="match status" value="1"/>
</dbReference>
<dbReference type="EMBL" id="CADCXN010000056">
    <property type="protein sequence ID" value="CAA9890739.1"/>
    <property type="molecule type" value="Genomic_DNA"/>
</dbReference>
<organism evidence="13 14">
    <name type="scientific">Candidatus Methylobacter favarea</name>
    <dbReference type="NCBI Taxonomy" id="2707345"/>
    <lineage>
        <taxon>Bacteria</taxon>
        <taxon>Pseudomonadati</taxon>
        <taxon>Pseudomonadota</taxon>
        <taxon>Gammaproteobacteria</taxon>
        <taxon>Methylococcales</taxon>
        <taxon>Methylococcaceae</taxon>
        <taxon>Methylobacter</taxon>
    </lineage>
</organism>
<dbReference type="EC" id="6.2.-.-" evidence="9"/>
<dbReference type="InterPro" id="IPR017945">
    <property type="entry name" value="DHBP_synth_RibB-like_a/b_dom"/>
</dbReference>
<dbReference type="SUPFAM" id="SSF54975">
    <property type="entry name" value="Acylphosphatase/BLUF domain-like"/>
    <property type="match status" value="1"/>
</dbReference>
<dbReference type="GO" id="GO:0016743">
    <property type="term" value="F:carboxyl- or carbamoyltransferase activity"/>
    <property type="evidence" value="ECO:0007669"/>
    <property type="project" value="UniProtKB-UniRule"/>
</dbReference>
<dbReference type="PROSITE" id="PS51163">
    <property type="entry name" value="YRDC"/>
    <property type="match status" value="1"/>
</dbReference>
<comment type="pathway">
    <text evidence="1 9">Protein modification; [NiFe] hydrogenase maturation.</text>
</comment>
<dbReference type="Pfam" id="PF07503">
    <property type="entry name" value="zf-HYPF"/>
    <property type="match status" value="2"/>
</dbReference>
<evidence type="ECO:0000256" key="1">
    <source>
        <dbReference type="ARBA" id="ARBA00004711"/>
    </source>
</evidence>
<keyword evidence="14" id="KW-1185">Reference proteome</keyword>
<evidence type="ECO:0000313" key="14">
    <source>
        <dbReference type="Proteomes" id="UP000494216"/>
    </source>
</evidence>
<dbReference type="InterPro" id="IPR041440">
    <property type="entry name" value="HypF_C"/>
</dbReference>
<gene>
    <name evidence="13" type="primary">hypF</name>
    <name evidence="13" type="ORF">METHB2_280021</name>
</gene>
<feature type="active site" evidence="10">
    <location>
        <position position="28"/>
    </location>
</feature>
<feature type="active site" evidence="10">
    <location>
        <position position="46"/>
    </location>
</feature>
<evidence type="ECO:0000256" key="2">
    <source>
        <dbReference type="ARBA" id="ARBA00008097"/>
    </source>
</evidence>
<dbReference type="GO" id="GO:0051604">
    <property type="term" value="P:protein maturation"/>
    <property type="evidence" value="ECO:0007669"/>
    <property type="project" value="TreeGrafter"/>
</dbReference>
<dbReference type="InterPro" id="IPR006070">
    <property type="entry name" value="Sua5-like_dom"/>
</dbReference>
<comment type="similarity">
    <text evidence="2 9">Belongs to the carbamoyltransferase HypF family.</text>
</comment>
<dbReference type="InterPro" id="IPR043129">
    <property type="entry name" value="ATPase_NBD"/>
</dbReference>
<evidence type="ECO:0000256" key="6">
    <source>
        <dbReference type="ARBA" id="ARBA00022833"/>
    </source>
</evidence>
<dbReference type="InterPro" id="IPR051060">
    <property type="entry name" value="Carbamoyltrans_HypF-like"/>
</dbReference>
<dbReference type="PANTHER" id="PTHR42959">
    <property type="entry name" value="CARBAMOYLTRANSFERASE"/>
    <property type="match status" value="1"/>
</dbReference>
<dbReference type="Proteomes" id="UP000494216">
    <property type="component" value="Unassembled WGS sequence"/>
</dbReference>
<dbReference type="GO" id="GO:0008270">
    <property type="term" value="F:zinc ion binding"/>
    <property type="evidence" value="ECO:0007669"/>
    <property type="project" value="UniProtKB-KW"/>
</dbReference>
<proteinExistence type="inferred from homology"/>
<accession>A0A8S0WAH0</accession>
<dbReference type="FunFam" id="3.30.420.40:FF:000124">
    <property type="entry name" value="Carbamoyltransferase HypF"/>
    <property type="match status" value="1"/>
</dbReference>
<evidence type="ECO:0000259" key="11">
    <source>
        <dbReference type="PROSITE" id="PS51160"/>
    </source>
</evidence>
<reference evidence="13 14" key="1">
    <citation type="submission" date="2020-02" db="EMBL/GenBank/DDBJ databases">
        <authorList>
            <person name="Hogendoorn C."/>
        </authorList>
    </citation>
    <scope>NUCLEOTIDE SEQUENCE [LARGE SCALE GENOMIC DNA]</scope>
    <source>
        <strain evidence="13">METHB21</strain>
    </source>
</reference>
<dbReference type="RefSeq" id="WP_174625652.1">
    <property type="nucleotide sequence ID" value="NZ_CADCXN010000056.1"/>
</dbReference>
<dbReference type="PANTHER" id="PTHR42959:SF1">
    <property type="entry name" value="CARBAMOYLTRANSFERASE HYPF"/>
    <property type="match status" value="1"/>
</dbReference>
<dbReference type="GO" id="GO:0003998">
    <property type="term" value="F:acylphosphatase activity"/>
    <property type="evidence" value="ECO:0007669"/>
    <property type="project" value="UniProtKB-EC"/>
</dbReference>
<comment type="catalytic activity">
    <reaction evidence="7 9">
        <text>C-terminal L-cysteinyl-[HypE protein] + carbamoyl phosphate + ATP + H2O = C-terminal S-carboxamide-L-cysteinyl-[HypE protein] + AMP + phosphate + diphosphate + H(+)</text>
        <dbReference type="Rhea" id="RHEA:55636"/>
        <dbReference type="Rhea" id="RHEA-COMP:14247"/>
        <dbReference type="Rhea" id="RHEA-COMP:14392"/>
        <dbReference type="ChEBI" id="CHEBI:15377"/>
        <dbReference type="ChEBI" id="CHEBI:15378"/>
        <dbReference type="ChEBI" id="CHEBI:30616"/>
        <dbReference type="ChEBI" id="CHEBI:33019"/>
        <dbReference type="ChEBI" id="CHEBI:43474"/>
        <dbReference type="ChEBI" id="CHEBI:58228"/>
        <dbReference type="ChEBI" id="CHEBI:76913"/>
        <dbReference type="ChEBI" id="CHEBI:139126"/>
        <dbReference type="ChEBI" id="CHEBI:456215"/>
    </reaction>
</comment>
<evidence type="ECO:0000256" key="3">
    <source>
        <dbReference type="ARBA" id="ARBA00022598"/>
    </source>
</evidence>
<evidence type="ECO:0000256" key="9">
    <source>
        <dbReference type="PIRNR" id="PIRNR006256"/>
    </source>
</evidence>
<dbReference type="Pfam" id="PF01300">
    <property type="entry name" value="Sua5_yciO_yrdC"/>
    <property type="match status" value="1"/>
</dbReference>
<dbReference type="Gene3D" id="3.30.420.360">
    <property type="match status" value="1"/>
</dbReference>
<dbReference type="GO" id="GO:0003725">
    <property type="term" value="F:double-stranded RNA binding"/>
    <property type="evidence" value="ECO:0007669"/>
    <property type="project" value="InterPro"/>
</dbReference>
<dbReference type="Gene3D" id="3.30.420.40">
    <property type="match status" value="1"/>
</dbReference>
<dbReference type="InterPro" id="IPR017968">
    <property type="entry name" value="Acylphosphatase_CS"/>
</dbReference>
<comment type="catalytic activity">
    <reaction evidence="10">
        <text>an acyl phosphate + H2O = a carboxylate + phosphate + H(+)</text>
        <dbReference type="Rhea" id="RHEA:14965"/>
        <dbReference type="ChEBI" id="CHEBI:15377"/>
        <dbReference type="ChEBI" id="CHEBI:15378"/>
        <dbReference type="ChEBI" id="CHEBI:29067"/>
        <dbReference type="ChEBI" id="CHEBI:43474"/>
        <dbReference type="ChEBI" id="CHEBI:59918"/>
        <dbReference type="EC" id="3.6.1.7"/>
    </reaction>
</comment>